<dbReference type="GO" id="GO:0035925">
    <property type="term" value="F:mRNA 3'-UTR AU-rich region binding"/>
    <property type="evidence" value="ECO:0007669"/>
    <property type="project" value="TreeGrafter"/>
</dbReference>
<evidence type="ECO:0000313" key="13">
    <source>
        <dbReference type="EMBL" id="KFX47361.1"/>
    </source>
</evidence>
<keyword evidence="6" id="KW-0698">rRNA processing</keyword>
<dbReference type="InterPro" id="IPR015847">
    <property type="entry name" value="ExoRNase_PH_dom2"/>
</dbReference>
<dbReference type="HOGENOM" id="CLU_038194_0_0_1"/>
<dbReference type="InterPro" id="IPR001247">
    <property type="entry name" value="ExoRNase_PH_dom1"/>
</dbReference>
<dbReference type="PANTHER" id="PTHR11097:SF14">
    <property type="entry name" value="EXOSOME COMPLEX COMPONENT RRP45"/>
    <property type="match status" value="1"/>
</dbReference>
<dbReference type="SUPFAM" id="SSF54211">
    <property type="entry name" value="Ribosomal protein S5 domain 2-like"/>
    <property type="match status" value="1"/>
</dbReference>
<dbReference type="GO" id="GO:0000176">
    <property type="term" value="C:nuclear exosome (RNase complex)"/>
    <property type="evidence" value="ECO:0007669"/>
    <property type="project" value="TreeGrafter"/>
</dbReference>
<dbReference type="AlphaFoldDB" id="A0A093VL32"/>
<keyword evidence="8" id="KW-0694">RNA-binding</keyword>
<dbReference type="InterPro" id="IPR036345">
    <property type="entry name" value="ExoRNase_PH_dom2_sf"/>
</dbReference>
<dbReference type="Gene3D" id="3.30.230.70">
    <property type="entry name" value="GHMP Kinase, N-terminal domain"/>
    <property type="match status" value="1"/>
</dbReference>
<dbReference type="InterPro" id="IPR050590">
    <property type="entry name" value="Exosome_comp_Rrp42_subfam"/>
</dbReference>
<gene>
    <name evidence="13" type="ORF">GQ26_0150860</name>
</gene>
<evidence type="ECO:0000256" key="4">
    <source>
        <dbReference type="ARBA" id="ARBA00019572"/>
    </source>
</evidence>
<dbReference type="GO" id="GO:0000467">
    <property type="term" value="P:exonucleolytic trimming to generate mature 3'-end of 5.8S rRNA from tricistronic rRNA transcript (SSU-rRNA, 5.8S rRNA, LSU-rRNA)"/>
    <property type="evidence" value="ECO:0007669"/>
    <property type="project" value="TreeGrafter"/>
</dbReference>
<reference evidence="13" key="1">
    <citation type="journal article" date="2014" name="PLoS Genet.">
        <title>Signature Gene Expression Reveals Novel Clues to the Molecular Mechanisms of Dimorphic Transition in Penicillium marneffei.</title>
        <authorList>
            <person name="Yang E."/>
            <person name="Wang G."/>
            <person name="Cai J."/>
            <person name="Woo P.C."/>
            <person name="Lau S.K."/>
            <person name="Yuen K.-Y."/>
            <person name="Chow W.-N."/>
            <person name="Lin X."/>
        </authorList>
    </citation>
    <scope>NUCLEOTIDE SEQUENCE [LARGE SCALE GENOMIC DNA]</scope>
    <source>
        <strain evidence="13">PM1</strain>
    </source>
</reference>
<proteinExistence type="inferred from homology"/>
<dbReference type="GO" id="GO:0016075">
    <property type="term" value="P:rRNA catabolic process"/>
    <property type="evidence" value="ECO:0007669"/>
    <property type="project" value="TreeGrafter"/>
</dbReference>
<accession>A0A093VL32</accession>
<dbReference type="FunFam" id="3.30.230.70:FF:000005">
    <property type="entry name" value="Exosome complex component RRP45"/>
    <property type="match status" value="1"/>
</dbReference>
<dbReference type="Pfam" id="PF03725">
    <property type="entry name" value="RNase_PH_C"/>
    <property type="match status" value="1"/>
</dbReference>
<feature type="domain" description="Exoribonuclease phosphorolytic" evidence="11">
    <location>
        <begin position="33"/>
        <end position="164"/>
    </location>
</feature>
<evidence type="ECO:0000259" key="11">
    <source>
        <dbReference type="Pfam" id="PF01138"/>
    </source>
</evidence>
<dbReference type="InterPro" id="IPR033100">
    <property type="entry name" value="Rrp45"/>
</dbReference>
<protein>
    <recommendedName>
        <fullName evidence="4">Exosome complex component RRP45</fullName>
    </recommendedName>
    <alternativeName>
        <fullName evidence="10">Ribosomal RNA-processing protein 45</fullName>
    </alternativeName>
</protein>
<dbReference type="GO" id="GO:0000177">
    <property type="term" value="C:cytoplasmic exosome (RNase complex)"/>
    <property type="evidence" value="ECO:0007669"/>
    <property type="project" value="TreeGrafter"/>
</dbReference>
<dbReference type="GO" id="GO:0034473">
    <property type="term" value="P:U1 snRNA 3'-end processing"/>
    <property type="evidence" value="ECO:0007669"/>
    <property type="project" value="TreeGrafter"/>
</dbReference>
<dbReference type="GO" id="GO:0034476">
    <property type="term" value="P:U5 snRNA 3'-end processing"/>
    <property type="evidence" value="ECO:0007669"/>
    <property type="project" value="TreeGrafter"/>
</dbReference>
<dbReference type="EMBL" id="JPOX01000015">
    <property type="protein sequence ID" value="KFX47360.1"/>
    <property type="molecule type" value="Genomic_DNA"/>
</dbReference>
<dbReference type="eggNOG" id="KOG1614">
    <property type="taxonomic scope" value="Eukaryota"/>
</dbReference>
<dbReference type="SUPFAM" id="SSF55666">
    <property type="entry name" value="Ribonuclease PH domain 2-like"/>
    <property type="match status" value="1"/>
</dbReference>
<comment type="similarity">
    <text evidence="3">Belongs to the RNase PH family.</text>
</comment>
<dbReference type="GO" id="GO:0071038">
    <property type="term" value="P:TRAMP-dependent tRNA surveillance pathway"/>
    <property type="evidence" value="ECO:0007669"/>
    <property type="project" value="TreeGrafter"/>
</dbReference>
<keyword evidence="9" id="KW-0539">Nucleus</keyword>
<evidence type="ECO:0000256" key="7">
    <source>
        <dbReference type="ARBA" id="ARBA00022835"/>
    </source>
</evidence>
<feature type="domain" description="Exoribonuclease phosphorolytic" evidence="12">
    <location>
        <begin position="199"/>
        <end position="255"/>
    </location>
</feature>
<dbReference type="Pfam" id="PF01138">
    <property type="entry name" value="RNase_PH"/>
    <property type="match status" value="1"/>
</dbReference>
<dbReference type="GO" id="GO:0071028">
    <property type="term" value="P:nuclear mRNA surveillance"/>
    <property type="evidence" value="ECO:0007669"/>
    <property type="project" value="TreeGrafter"/>
</dbReference>
<sequence length="294" mass="32458">MSKETPLSLAEREFILEALLENIRVDGRDADAFRPLSVTFGEEYGHVKVQLGQTSLVVRISAEVSKPRDDRQSDGTFLIAMELTAMGSPAWENLRQSEFETYVSRVLDRVIRHSNALDTESLCILKGKSCWNIRADVHVTNFDGNLIDSACIGIMAGLQHFRRPDIEVKDGQVTVFGINERVPVPLNITHKPLAITFQSFHEGKVLILDATRKEEQASKGDLIIALNNTGETCAVYKSAGSPVSALEVINKTNLAQQKVLELNGMISKALEADLARRAKVNRASEANAENDREG</sequence>
<dbReference type="InterPro" id="IPR020568">
    <property type="entry name" value="Ribosomal_Su5_D2-typ_SF"/>
</dbReference>
<evidence type="ECO:0000256" key="3">
    <source>
        <dbReference type="ARBA" id="ARBA00006678"/>
    </source>
</evidence>
<evidence type="ECO:0000256" key="2">
    <source>
        <dbReference type="ARBA" id="ARBA00004604"/>
    </source>
</evidence>
<dbReference type="GO" id="GO:0071035">
    <property type="term" value="P:nuclear polyadenylation-dependent rRNA catabolic process"/>
    <property type="evidence" value="ECO:0007669"/>
    <property type="project" value="TreeGrafter"/>
</dbReference>
<name>A0A093VL32_TALMA</name>
<comment type="caution">
    <text evidence="13">The sequence shown here is derived from an EMBL/GenBank/DDBJ whole genome shotgun (WGS) entry which is preliminary data.</text>
</comment>
<organism evidence="13">
    <name type="scientific">Talaromyces marneffei PM1</name>
    <dbReference type="NCBI Taxonomy" id="1077442"/>
    <lineage>
        <taxon>Eukaryota</taxon>
        <taxon>Fungi</taxon>
        <taxon>Dikarya</taxon>
        <taxon>Ascomycota</taxon>
        <taxon>Pezizomycotina</taxon>
        <taxon>Eurotiomycetes</taxon>
        <taxon>Eurotiomycetidae</taxon>
        <taxon>Eurotiales</taxon>
        <taxon>Trichocomaceae</taxon>
        <taxon>Talaromyces</taxon>
        <taxon>Talaromyces sect. Talaromyces</taxon>
    </lineage>
</organism>
<evidence type="ECO:0000259" key="12">
    <source>
        <dbReference type="Pfam" id="PF03725"/>
    </source>
</evidence>
<comment type="subcellular location">
    <subcellularLocation>
        <location evidence="1">Cytoplasm</location>
    </subcellularLocation>
    <subcellularLocation>
        <location evidence="2">Nucleus</location>
        <location evidence="2">Nucleolus</location>
    </subcellularLocation>
</comment>
<evidence type="ECO:0000256" key="9">
    <source>
        <dbReference type="ARBA" id="ARBA00023242"/>
    </source>
</evidence>
<evidence type="ECO:0000256" key="8">
    <source>
        <dbReference type="ARBA" id="ARBA00022884"/>
    </source>
</evidence>
<evidence type="ECO:0000256" key="6">
    <source>
        <dbReference type="ARBA" id="ARBA00022552"/>
    </source>
</evidence>
<keyword evidence="7" id="KW-0271">Exosome</keyword>
<dbReference type="CDD" id="cd11368">
    <property type="entry name" value="RNase_PH_RRP45"/>
    <property type="match status" value="1"/>
</dbReference>
<dbReference type="GO" id="GO:0034475">
    <property type="term" value="P:U4 snRNA 3'-end processing"/>
    <property type="evidence" value="ECO:0007669"/>
    <property type="project" value="TreeGrafter"/>
</dbReference>
<dbReference type="PANTHER" id="PTHR11097">
    <property type="entry name" value="EXOSOME COMPLEX EXONUCLEASE RIBOSOMAL RNA PROCESSING PROTEIN"/>
    <property type="match status" value="1"/>
</dbReference>
<evidence type="ECO:0000256" key="1">
    <source>
        <dbReference type="ARBA" id="ARBA00004496"/>
    </source>
</evidence>
<dbReference type="EMBL" id="JPOX01000015">
    <property type="protein sequence ID" value="KFX47361.1"/>
    <property type="molecule type" value="Genomic_DNA"/>
</dbReference>
<evidence type="ECO:0000256" key="10">
    <source>
        <dbReference type="ARBA" id="ARBA00077933"/>
    </source>
</evidence>
<evidence type="ECO:0000256" key="5">
    <source>
        <dbReference type="ARBA" id="ARBA00022490"/>
    </source>
</evidence>
<dbReference type="GO" id="GO:0005730">
    <property type="term" value="C:nucleolus"/>
    <property type="evidence" value="ECO:0007669"/>
    <property type="project" value="UniProtKB-SubCell"/>
</dbReference>
<dbReference type="InterPro" id="IPR027408">
    <property type="entry name" value="PNPase/RNase_PH_dom_sf"/>
</dbReference>
<keyword evidence="5" id="KW-0963">Cytoplasm</keyword>